<dbReference type="GO" id="GO:0005634">
    <property type="term" value="C:nucleus"/>
    <property type="evidence" value="ECO:0007669"/>
    <property type="project" value="UniProtKB-SubCell"/>
</dbReference>
<gene>
    <name evidence="11" type="ORF">CTI12_AA094540</name>
</gene>
<dbReference type="GO" id="GO:0005737">
    <property type="term" value="C:cytoplasm"/>
    <property type="evidence" value="ECO:0007669"/>
    <property type="project" value="TreeGrafter"/>
</dbReference>
<comment type="subcellular location">
    <subcellularLocation>
        <location evidence="2">Cytoplasm</location>
        <location evidence="2">Cytoskeleton</location>
    </subcellularLocation>
    <subcellularLocation>
        <location evidence="1">Nucleus</location>
    </subcellularLocation>
</comment>
<evidence type="ECO:0000256" key="9">
    <source>
        <dbReference type="SAM" id="Coils"/>
    </source>
</evidence>
<evidence type="ECO:0000256" key="1">
    <source>
        <dbReference type="ARBA" id="ARBA00004123"/>
    </source>
</evidence>
<dbReference type="GO" id="GO:0005819">
    <property type="term" value="C:spindle"/>
    <property type="evidence" value="ECO:0007669"/>
    <property type="project" value="TreeGrafter"/>
</dbReference>
<feature type="coiled-coil region" evidence="9">
    <location>
        <begin position="244"/>
        <end position="294"/>
    </location>
</feature>
<keyword evidence="12" id="KW-1185">Reference proteome</keyword>
<accession>A0A2U1PZ77</accession>
<dbReference type="Proteomes" id="UP000245207">
    <property type="component" value="Unassembled WGS sequence"/>
</dbReference>
<name>A0A2U1PZ77_ARTAN</name>
<keyword evidence="7" id="KW-0206">Cytoskeleton</keyword>
<dbReference type="GO" id="GO:0008017">
    <property type="term" value="F:microtubule binding"/>
    <property type="evidence" value="ECO:0007669"/>
    <property type="project" value="InterPro"/>
</dbReference>
<feature type="compositionally biased region" description="Low complexity" evidence="10">
    <location>
        <begin position="805"/>
        <end position="815"/>
    </location>
</feature>
<evidence type="ECO:0000256" key="6">
    <source>
        <dbReference type="ARBA" id="ARBA00022701"/>
    </source>
</evidence>
<evidence type="ECO:0000256" key="8">
    <source>
        <dbReference type="ARBA" id="ARBA00023242"/>
    </source>
</evidence>
<dbReference type="STRING" id="35608.A0A2U1PZ77"/>
<proteinExistence type="inferred from homology"/>
<feature type="compositionally biased region" description="Polar residues" evidence="10">
    <location>
        <begin position="816"/>
        <end position="830"/>
    </location>
</feature>
<dbReference type="GO" id="GO:0005874">
    <property type="term" value="C:microtubule"/>
    <property type="evidence" value="ECO:0007669"/>
    <property type="project" value="UniProtKB-KW"/>
</dbReference>
<keyword evidence="5" id="KW-0597">Phosphoprotein</keyword>
<organism evidence="11 12">
    <name type="scientific">Artemisia annua</name>
    <name type="common">Sweet wormwood</name>
    <dbReference type="NCBI Taxonomy" id="35608"/>
    <lineage>
        <taxon>Eukaryota</taxon>
        <taxon>Viridiplantae</taxon>
        <taxon>Streptophyta</taxon>
        <taxon>Embryophyta</taxon>
        <taxon>Tracheophyta</taxon>
        <taxon>Spermatophyta</taxon>
        <taxon>Magnoliopsida</taxon>
        <taxon>eudicotyledons</taxon>
        <taxon>Gunneridae</taxon>
        <taxon>Pentapetalae</taxon>
        <taxon>asterids</taxon>
        <taxon>campanulids</taxon>
        <taxon>Asterales</taxon>
        <taxon>Asteraceae</taxon>
        <taxon>Asteroideae</taxon>
        <taxon>Anthemideae</taxon>
        <taxon>Artemisiinae</taxon>
        <taxon>Artemisia</taxon>
    </lineage>
</organism>
<dbReference type="FunFam" id="1.20.58.1520:FF:000002">
    <property type="entry name" value="65-kDa microtubule-associated protein 6"/>
    <property type="match status" value="1"/>
</dbReference>
<dbReference type="InterPro" id="IPR007145">
    <property type="entry name" value="MAP65_Ase1_PRC1"/>
</dbReference>
<keyword evidence="8" id="KW-0539">Nucleus</keyword>
<dbReference type="AlphaFoldDB" id="A0A2U1PZ77"/>
<keyword evidence="9" id="KW-0175">Coiled coil</keyword>
<dbReference type="GO" id="GO:0000226">
    <property type="term" value="P:microtubule cytoskeleton organization"/>
    <property type="evidence" value="ECO:0007669"/>
    <property type="project" value="InterPro"/>
</dbReference>
<evidence type="ECO:0000256" key="2">
    <source>
        <dbReference type="ARBA" id="ARBA00004245"/>
    </source>
</evidence>
<feature type="coiled-coil region" evidence="9">
    <location>
        <begin position="628"/>
        <end position="658"/>
    </location>
</feature>
<evidence type="ECO:0000256" key="3">
    <source>
        <dbReference type="ARBA" id="ARBA00006187"/>
    </source>
</evidence>
<comment type="caution">
    <text evidence="11">The sequence shown here is derived from an EMBL/GenBank/DDBJ whole genome shotgun (WGS) entry which is preliminary data.</text>
</comment>
<feature type="compositionally biased region" description="Basic and acidic residues" evidence="10">
    <location>
        <begin position="721"/>
        <end position="733"/>
    </location>
</feature>
<sequence>MVEAMSTPSKDPLLQVETTCGSLLYELQIIWDEVGESDTERDKMLLELERECLEVYRRKVDLANKSRAQLRQMIADNEAELAAICSAMGERPVHIRQDVDSVKGSTSASGNNVWISSLRTAVGESDTERDKMLLELERECLEVYRRKVDLANKSRAQLRQMIADNEAELAAICSAMGERPVHIRQSDQNAGSLKAELRAILPELEEMKKRKTERRNQFLEVLEQIQKIQLEISATSYKTILDESDLSLRKLEELHSQLQALEKEKSDQNAGSLKAELRAILPELEEMKKRKTERRNQFVEVLEQIQKIQLEIYATSYKTILDESDLSLRKLEELHAQLQALEKEKSDRLEQLLDQMSTLSSLCLVLGMEFSQTIYEIHPGLAETERTKSISNEAIARLAAAIQRLREVKIERMQRIQNLAFSLLELWNLMDTPAEEQQMFQSVTCKIAASEHEITEHNLLSVEFINYVETEVSRLESLKSSKLKELVFKKRLELEDICRKTHLLPESDNAMEMALEAIETGAVDPASLLEQIELQVGKVKEETLSRKEILDKVEKWMAACEEECWLEEYNNDDNRYNAGRGAHLTLKRAEKARALVNKLPGMVEALAVRTITWEKERGTEFTYDGIRLLSMLEEYKILRQEKEEERKRQRDMKKLQGQLITEQEIMFGSKPSPMKQQSGKKGGRMSCGGASNRRLSLGGAMLAPRTDLHSTRPTPNTRQTKKNERQSNNRDDGFGALSAGRRGLDIAGLPANRKHSLSEVEPPQHIFRTPFSPISSTESSKSNITLLEDLNRKHEMLQKTFQTTNTPLTTPSKTTISATQDENRTPKTNMIPTIPCTPSTVSIPMQTALTPAPLKEMIPEGFIEYSFEERRAGFLLPRAHLKTIAAI</sequence>
<reference evidence="11 12" key="1">
    <citation type="journal article" date="2018" name="Mol. Plant">
        <title>The genome of Artemisia annua provides insight into the evolution of Asteraceae family and artemisinin biosynthesis.</title>
        <authorList>
            <person name="Shen Q."/>
            <person name="Zhang L."/>
            <person name="Liao Z."/>
            <person name="Wang S."/>
            <person name="Yan T."/>
            <person name="Shi P."/>
            <person name="Liu M."/>
            <person name="Fu X."/>
            <person name="Pan Q."/>
            <person name="Wang Y."/>
            <person name="Lv Z."/>
            <person name="Lu X."/>
            <person name="Zhang F."/>
            <person name="Jiang W."/>
            <person name="Ma Y."/>
            <person name="Chen M."/>
            <person name="Hao X."/>
            <person name="Li L."/>
            <person name="Tang Y."/>
            <person name="Lv G."/>
            <person name="Zhou Y."/>
            <person name="Sun X."/>
            <person name="Brodelius P.E."/>
            <person name="Rose J.K.C."/>
            <person name="Tang K."/>
        </authorList>
    </citation>
    <scope>NUCLEOTIDE SEQUENCE [LARGE SCALE GENOMIC DNA]</scope>
    <source>
        <strain evidence="12">cv. Huhao1</strain>
        <tissue evidence="11">Leaf</tissue>
    </source>
</reference>
<feature type="region of interest" description="Disordered" evidence="10">
    <location>
        <begin position="805"/>
        <end position="830"/>
    </location>
</feature>
<protein>
    <submittedName>
        <fullName evidence="11">Microtubule associated protein (MAP65/ASE1) family protein</fullName>
    </submittedName>
</protein>
<dbReference type="PANTHER" id="PTHR19321:SF7">
    <property type="entry name" value="65-KDA MICROTUBULE-ASSOCIATED PROTEIN 3"/>
    <property type="match status" value="1"/>
</dbReference>
<dbReference type="OrthoDB" id="642895at2759"/>
<evidence type="ECO:0000256" key="5">
    <source>
        <dbReference type="ARBA" id="ARBA00022553"/>
    </source>
</evidence>
<evidence type="ECO:0000256" key="10">
    <source>
        <dbReference type="SAM" id="MobiDB-lite"/>
    </source>
</evidence>
<comment type="similarity">
    <text evidence="3">Belongs to the MAP65/ASE1 family.</text>
</comment>
<evidence type="ECO:0000313" key="12">
    <source>
        <dbReference type="Proteomes" id="UP000245207"/>
    </source>
</evidence>
<keyword evidence="4" id="KW-0963">Cytoplasm</keyword>
<evidence type="ECO:0000256" key="7">
    <source>
        <dbReference type="ARBA" id="ARBA00023212"/>
    </source>
</evidence>
<dbReference type="PANTHER" id="PTHR19321">
    <property type="entry name" value="PROTEIN REGULATOR OF CYTOKINESIS 1 PRC1-RELATED"/>
    <property type="match status" value="1"/>
</dbReference>
<dbReference type="Gene3D" id="1.20.58.1520">
    <property type="match status" value="1"/>
</dbReference>
<dbReference type="EMBL" id="PKPP01000577">
    <property type="protein sequence ID" value="PWA91056.1"/>
    <property type="molecule type" value="Genomic_DNA"/>
</dbReference>
<keyword evidence="6" id="KW-0493">Microtubule</keyword>
<evidence type="ECO:0000313" key="11">
    <source>
        <dbReference type="EMBL" id="PWA91056.1"/>
    </source>
</evidence>
<dbReference type="Pfam" id="PF03999">
    <property type="entry name" value="MAP65_ASE1"/>
    <property type="match status" value="2"/>
</dbReference>
<feature type="region of interest" description="Disordered" evidence="10">
    <location>
        <begin position="669"/>
        <end position="739"/>
    </location>
</feature>
<feature type="coiled-coil region" evidence="9">
    <location>
        <begin position="321"/>
        <end position="355"/>
    </location>
</feature>
<evidence type="ECO:0000256" key="4">
    <source>
        <dbReference type="ARBA" id="ARBA00022490"/>
    </source>
</evidence>